<dbReference type="AlphaFoldDB" id="A0A0C3HYZ0"/>
<evidence type="ECO:0000313" key="3">
    <source>
        <dbReference type="Proteomes" id="UP000054321"/>
    </source>
</evidence>
<dbReference type="STRING" id="913774.A0A0C3HYZ0"/>
<protein>
    <submittedName>
        <fullName evidence="2">Uncharacterized protein</fullName>
    </submittedName>
</protein>
<dbReference type="PANTHER" id="PTHR28272">
    <property type="entry name" value="RIBONUCLEASES P/MRP PROTEIN SUBUNIT POP3"/>
    <property type="match status" value="1"/>
</dbReference>
<dbReference type="GO" id="GO:0000172">
    <property type="term" value="C:ribonuclease MRP complex"/>
    <property type="evidence" value="ECO:0007669"/>
    <property type="project" value="TreeGrafter"/>
</dbReference>
<evidence type="ECO:0000313" key="2">
    <source>
        <dbReference type="EMBL" id="KIN07447.1"/>
    </source>
</evidence>
<feature type="region of interest" description="Disordered" evidence="1">
    <location>
        <begin position="46"/>
        <end position="79"/>
    </location>
</feature>
<feature type="region of interest" description="Disordered" evidence="1">
    <location>
        <begin position="100"/>
        <end position="145"/>
    </location>
</feature>
<gene>
    <name evidence="2" type="ORF">OIDMADRAFT_140032</name>
</gene>
<dbReference type="GO" id="GO:0000171">
    <property type="term" value="F:ribonuclease MRP activity"/>
    <property type="evidence" value="ECO:0007669"/>
    <property type="project" value="TreeGrafter"/>
</dbReference>
<organism evidence="2 3">
    <name type="scientific">Oidiodendron maius (strain Zn)</name>
    <dbReference type="NCBI Taxonomy" id="913774"/>
    <lineage>
        <taxon>Eukaryota</taxon>
        <taxon>Fungi</taxon>
        <taxon>Dikarya</taxon>
        <taxon>Ascomycota</taxon>
        <taxon>Pezizomycotina</taxon>
        <taxon>Leotiomycetes</taxon>
        <taxon>Leotiomycetes incertae sedis</taxon>
        <taxon>Myxotrichaceae</taxon>
        <taxon>Oidiodendron</taxon>
    </lineage>
</organism>
<dbReference type="PANTHER" id="PTHR28272:SF1">
    <property type="entry name" value="RIBONUCLEASES P_MRP PROTEIN SUBUNIT POP3"/>
    <property type="match status" value="1"/>
</dbReference>
<dbReference type="HOGENOM" id="CLU_047273_2_0_1"/>
<dbReference type="InParanoid" id="A0A0C3HYZ0"/>
<reference evidence="3" key="2">
    <citation type="submission" date="2015-01" db="EMBL/GenBank/DDBJ databases">
        <title>Evolutionary Origins and Diversification of the Mycorrhizal Mutualists.</title>
        <authorList>
            <consortium name="DOE Joint Genome Institute"/>
            <consortium name="Mycorrhizal Genomics Consortium"/>
            <person name="Kohler A."/>
            <person name="Kuo A."/>
            <person name="Nagy L.G."/>
            <person name="Floudas D."/>
            <person name="Copeland A."/>
            <person name="Barry K.W."/>
            <person name="Cichocki N."/>
            <person name="Veneault-Fourrey C."/>
            <person name="LaButti K."/>
            <person name="Lindquist E.A."/>
            <person name="Lipzen A."/>
            <person name="Lundell T."/>
            <person name="Morin E."/>
            <person name="Murat C."/>
            <person name="Riley R."/>
            <person name="Ohm R."/>
            <person name="Sun H."/>
            <person name="Tunlid A."/>
            <person name="Henrissat B."/>
            <person name="Grigoriev I.V."/>
            <person name="Hibbett D.S."/>
            <person name="Martin F."/>
        </authorList>
    </citation>
    <scope>NUCLEOTIDE SEQUENCE [LARGE SCALE GENOMIC DNA]</scope>
    <source>
        <strain evidence="3">Zn</strain>
    </source>
</reference>
<dbReference type="GO" id="GO:0004526">
    <property type="term" value="F:ribonuclease P activity"/>
    <property type="evidence" value="ECO:0007669"/>
    <property type="project" value="TreeGrafter"/>
</dbReference>
<dbReference type="EMBL" id="KN832870">
    <property type="protein sequence ID" value="KIN07447.1"/>
    <property type="molecule type" value="Genomic_DNA"/>
</dbReference>
<dbReference type="GO" id="GO:0005829">
    <property type="term" value="C:cytosol"/>
    <property type="evidence" value="ECO:0007669"/>
    <property type="project" value="TreeGrafter"/>
</dbReference>
<dbReference type="GO" id="GO:0005655">
    <property type="term" value="C:nucleolar ribonuclease P complex"/>
    <property type="evidence" value="ECO:0007669"/>
    <property type="project" value="TreeGrafter"/>
</dbReference>
<dbReference type="GO" id="GO:0034965">
    <property type="term" value="P:intronic box C/D snoRNA processing"/>
    <property type="evidence" value="ECO:0007669"/>
    <property type="project" value="TreeGrafter"/>
</dbReference>
<evidence type="ECO:0000256" key="1">
    <source>
        <dbReference type="SAM" id="MobiDB-lite"/>
    </source>
</evidence>
<reference evidence="2 3" key="1">
    <citation type="submission" date="2014-04" db="EMBL/GenBank/DDBJ databases">
        <authorList>
            <consortium name="DOE Joint Genome Institute"/>
            <person name="Kuo A."/>
            <person name="Martino E."/>
            <person name="Perotto S."/>
            <person name="Kohler A."/>
            <person name="Nagy L.G."/>
            <person name="Floudas D."/>
            <person name="Copeland A."/>
            <person name="Barry K.W."/>
            <person name="Cichocki N."/>
            <person name="Veneault-Fourrey C."/>
            <person name="LaButti K."/>
            <person name="Lindquist E.A."/>
            <person name="Lipzen A."/>
            <person name="Lundell T."/>
            <person name="Morin E."/>
            <person name="Murat C."/>
            <person name="Sun H."/>
            <person name="Tunlid A."/>
            <person name="Henrissat B."/>
            <person name="Grigoriev I.V."/>
            <person name="Hibbett D.S."/>
            <person name="Martin F."/>
            <person name="Nordberg H.P."/>
            <person name="Cantor M.N."/>
            <person name="Hua S.X."/>
        </authorList>
    </citation>
    <scope>NUCLEOTIDE SEQUENCE [LARGE SCALE GENOMIC DNA]</scope>
    <source>
        <strain evidence="2 3">Zn</strain>
    </source>
</reference>
<keyword evidence="3" id="KW-1185">Reference proteome</keyword>
<dbReference type="GO" id="GO:0006364">
    <property type="term" value="P:rRNA processing"/>
    <property type="evidence" value="ECO:0007669"/>
    <property type="project" value="InterPro"/>
</dbReference>
<accession>A0A0C3HYZ0</accession>
<dbReference type="Pfam" id="PF08228">
    <property type="entry name" value="RNase_P_pop3"/>
    <property type="match status" value="1"/>
</dbReference>
<dbReference type="Proteomes" id="UP000054321">
    <property type="component" value="Unassembled WGS sequence"/>
</dbReference>
<dbReference type="GO" id="GO:0008033">
    <property type="term" value="P:tRNA processing"/>
    <property type="evidence" value="ECO:0007669"/>
    <property type="project" value="InterPro"/>
</dbReference>
<dbReference type="OrthoDB" id="20109at2759"/>
<name>A0A0C3HYZ0_OIDMZ</name>
<proteinExistence type="predicted"/>
<dbReference type="InterPro" id="IPR013241">
    <property type="entry name" value="RNase_P_Pop3"/>
</dbReference>
<feature type="compositionally biased region" description="Basic residues" evidence="1">
    <location>
        <begin position="46"/>
        <end position="64"/>
    </location>
</feature>
<sequence length="267" mass="29273">MDRKPKTVFQLDTPFTTAAWPQISLQDQETILELLCRLLAPIGQHRANHMTKSKGKRSKKRKRQEAKSHAGEIQEALPIPPTPEISSFIVVGLNSITRTLQAASRKPKPSSPSNEAPQESGPDEEEKDALPSLARAKSQTGPDDPVSHPPFYAIFVLRSSQPAILHAHLPQLIATASLAHPESPATRLVQLPRGSDERVCRSLGLPSASFIGLMEGAPHCKSLVELIQSKVPEIEVPWLEEVKTSSYMPVKINAVETFTSMPKKKPA</sequence>